<dbReference type="InterPro" id="IPR024078">
    <property type="entry name" value="LmbE-like_dom_sf"/>
</dbReference>
<dbReference type="EMBL" id="AJYA01000012">
    <property type="protein sequence ID" value="EIM77836.1"/>
    <property type="molecule type" value="Genomic_DNA"/>
</dbReference>
<evidence type="ECO:0000313" key="2">
    <source>
        <dbReference type="Proteomes" id="UP000005551"/>
    </source>
</evidence>
<accession>I5C7N4</accession>
<dbReference type="PANTHER" id="PTHR12993">
    <property type="entry name" value="N-ACETYLGLUCOSAMINYL-PHOSPHATIDYLINOSITOL DE-N-ACETYLASE-RELATED"/>
    <property type="match status" value="1"/>
</dbReference>
<dbReference type="SUPFAM" id="SSF102588">
    <property type="entry name" value="LmbE-like"/>
    <property type="match status" value="1"/>
</dbReference>
<proteinExistence type="predicted"/>
<dbReference type="AlphaFoldDB" id="I5C7N4"/>
<name>I5C7N4_9BACT</name>
<sequence>MLPRSSFGASQLPAASILYHDLERVKETKRVLYVAAHPDDENTRLIAFLANEEKADIHYLSLTRGDGGQNLIGKELGIGLGYIRTHELLKARATDGGEQLFSRALDFGFSKNPDETFQNWDKETLLGDVVFLIRKYQPDIIINRFNTTPGITHGHHTASAILAIEAFRLAADQNAYPEQLDQVEPWQAKRVFWNAYNWGGQYEPKEDIPYHRYEVGMQNPLLGATYSQIAADSRTMHKSQGFGATPQKGAAADFLEFITGEAFEKDPFDGVASRWELLPNGKTIEEGLKKALAAFDFRQPSQNVPALVELYTEMSTAYEQVPAFWLQEKRKRLQSIIERSLHFQAEFLAKKEIGYAGESLTVNLEVNQHGSFPFQLEGFVGKGFNENLSQPLRANRAINQEINLKLAADHPISQPYWLANPIEENLFQLSDPLAVGPPVNPPAVSGTLTYTLLGQRFEKELGLYFRYNDQVDGEVQQPFTVIPDVLLSLNQNLVFTQKPARPELKVTVSFRSGIRDGALKVEGLHENHYRARLTAEDKRRQTRTYTVRFEPNTAEPVQEVLVYYQTSSGARFAQNMQRISYPHIPNLTYFQPTQIKLLHDNFHVGNQRIGYVAGAGDDVAEVLSMLGYQVELLDLDKLDGAALQNYGSIVTGIRSLNVNQSLADHMDKLLAYVEAGGNLVLQYNTLSPLLTREFGPYPLQISRARVTVEGSPVRFDAEHPLLKGPNPIQEEDSPDGYRSAAFIS</sequence>
<dbReference type="InterPro" id="IPR003737">
    <property type="entry name" value="GlcNAc_PI_deacetylase-related"/>
</dbReference>
<dbReference type="PATRIC" id="fig|1189621.3.peg.1176"/>
<dbReference type="Pfam" id="PF02585">
    <property type="entry name" value="PIG-L"/>
    <property type="match status" value="1"/>
</dbReference>
<protein>
    <submittedName>
        <fullName evidence="1">LmbE family protein</fullName>
    </submittedName>
</protein>
<dbReference type="InterPro" id="IPR029062">
    <property type="entry name" value="Class_I_gatase-like"/>
</dbReference>
<dbReference type="Gene3D" id="3.40.50.10320">
    <property type="entry name" value="LmbE-like"/>
    <property type="match status" value="1"/>
</dbReference>
<dbReference type="SUPFAM" id="SSF52317">
    <property type="entry name" value="Class I glutamine amidotransferase-like"/>
    <property type="match status" value="1"/>
</dbReference>
<comment type="caution">
    <text evidence="1">The sequence shown here is derived from an EMBL/GenBank/DDBJ whole genome shotgun (WGS) entry which is preliminary data.</text>
</comment>
<dbReference type="Proteomes" id="UP000005551">
    <property type="component" value="Unassembled WGS sequence"/>
</dbReference>
<dbReference type="PANTHER" id="PTHR12993:SF11">
    <property type="entry name" value="N-ACETYLGLUCOSAMINYL-PHOSPHATIDYLINOSITOL DE-N-ACETYLASE"/>
    <property type="match status" value="1"/>
</dbReference>
<dbReference type="GO" id="GO:0016811">
    <property type="term" value="F:hydrolase activity, acting on carbon-nitrogen (but not peptide) bonds, in linear amides"/>
    <property type="evidence" value="ECO:0007669"/>
    <property type="project" value="TreeGrafter"/>
</dbReference>
<dbReference type="STRING" id="1189621.A3SI_05639"/>
<evidence type="ECO:0000313" key="1">
    <source>
        <dbReference type="EMBL" id="EIM77836.1"/>
    </source>
</evidence>
<reference evidence="1 2" key="1">
    <citation type="submission" date="2012-05" db="EMBL/GenBank/DDBJ databases">
        <title>Genome sequence of Nitritalea halalkaliphila LW7.</title>
        <authorList>
            <person name="Jangir P.K."/>
            <person name="Singh A."/>
            <person name="Shivaji S."/>
            <person name="Sharma R."/>
        </authorList>
    </citation>
    <scope>NUCLEOTIDE SEQUENCE [LARGE SCALE GENOMIC DNA]</scope>
    <source>
        <strain evidence="1 2">LW7</strain>
    </source>
</reference>
<dbReference type="RefSeq" id="WP_009053892.1">
    <property type="nucleotide sequence ID" value="NZ_AJYA01000012.1"/>
</dbReference>
<keyword evidence="2" id="KW-1185">Reference proteome</keyword>
<gene>
    <name evidence="1" type="ORF">A3SI_05639</name>
</gene>
<organism evidence="1 2">
    <name type="scientific">Nitritalea halalkaliphila LW7</name>
    <dbReference type="NCBI Taxonomy" id="1189621"/>
    <lineage>
        <taxon>Bacteria</taxon>
        <taxon>Pseudomonadati</taxon>
        <taxon>Bacteroidota</taxon>
        <taxon>Cytophagia</taxon>
        <taxon>Cytophagales</taxon>
        <taxon>Cyclobacteriaceae</taxon>
        <taxon>Nitritalea</taxon>
    </lineage>
</organism>